<dbReference type="EMBL" id="PVZS01000028">
    <property type="protein sequence ID" value="PSC03302.1"/>
    <property type="molecule type" value="Genomic_DNA"/>
</dbReference>
<reference evidence="2" key="1">
    <citation type="submission" date="2018-03" db="EMBL/GenBank/DDBJ databases">
        <authorList>
            <person name="Sun L."/>
            <person name="Liu H."/>
            <person name="Chen W."/>
            <person name="Huang K."/>
            <person name="Liu W."/>
            <person name="Gao X."/>
        </authorList>
    </citation>
    <scope>NUCLEOTIDE SEQUENCE [LARGE SCALE GENOMIC DNA]</scope>
    <source>
        <strain evidence="2">SH9</strain>
    </source>
</reference>
<gene>
    <name evidence="1" type="ORF">SLNSH_19800</name>
</gene>
<proteinExistence type="predicted"/>
<evidence type="ECO:0000313" key="1">
    <source>
        <dbReference type="EMBL" id="PSC03302.1"/>
    </source>
</evidence>
<organism evidence="1 2">
    <name type="scientific">Alsobacter soli</name>
    <dbReference type="NCBI Taxonomy" id="2109933"/>
    <lineage>
        <taxon>Bacteria</taxon>
        <taxon>Pseudomonadati</taxon>
        <taxon>Pseudomonadota</taxon>
        <taxon>Alphaproteobacteria</taxon>
        <taxon>Hyphomicrobiales</taxon>
        <taxon>Alsobacteraceae</taxon>
        <taxon>Alsobacter</taxon>
    </lineage>
</organism>
<evidence type="ECO:0000313" key="2">
    <source>
        <dbReference type="Proteomes" id="UP000239772"/>
    </source>
</evidence>
<comment type="caution">
    <text evidence="1">The sequence shown here is derived from an EMBL/GenBank/DDBJ whole genome shotgun (WGS) entry which is preliminary data.</text>
</comment>
<keyword evidence="2" id="KW-1185">Reference proteome</keyword>
<dbReference type="AlphaFoldDB" id="A0A2T1HNT5"/>
<sequence length="93" mass="10591">MRHYIIERNIPRVGSLDRDQLRAAAAKSNECLREIGFDIQWVESFVTADKLFCHYLADSPETIRRHAEMSGFPATVITEVKKRIDPTTASPAM</sequence>
<accession>A0A2T1HNT5</accession>
<name>A0A2T1HNT5_9HYPH</name>
<dbReference type="InterPro" id="IPR025336">
    <property type="entry name" value="SCO4226-like"/>
</dbReference>
<dbReference type="Proteomes" id="UP000239772">
    <property type="component" value="Unassembled WGS sequence"/>
</dbReference>
<dbReference type="OrthoDB" id="9800027at2"/>
<protein>
    <submittedName>
        <fullName evidence="1">DUF4242 domain-containing protein</fullName>
    </submittedName>
</protein>
<dbReference type="Pfam" id="PF14026">
    <property type="entry name" value="SCO4226-like"/>
    <property type="match status" value="1"/>
</dbReference>